<keyword evidence="8 15" id="KW-0285">Flavoprotein</keyword>
<dbReference type="EMBL" id="CP011126">
    <property type="protein sequence ID" value="AKQ33352.1"/>
    <property type="molecule type" value="Genomic_DNA"/>
</dbReference>
<protein>
    <recommendedName>
        <fullName evidence="6 14">Succinate dehydrogenase flavoprotein subunit</fullName>
        <ecNumber evidence="5 15">1.3.5.1</ecNumber>
    </recommendedName>
</protein>
<evidence type="ECO:0000256" key="7">
    <source>
        <dbReference type="ARBA" id="ARBA00022448"/>
    </source>
</evidence>
<comment type="subcellular location">
    <subcellularLocation>
        <location evidence="2 15">Cell inner membrane</location>
        <topology evidence="2 15">Peripheral membrane protein</topology>
        <orientation evidence="2 15">Cytoplasmic side</orientation>
    </subcellularLocation>
</comment>
<dbReference type="RefSeq" id="WP_048875010.1">
    <property type="nucleotide sequence ID" value="NZ_CP011126.1"/>
</dbReference>
<dbReference type="InterPro" id="IPR037099">
    <property type="entry name" value="Fum_R/Succ_DH_flav-like_C_sf"/>
</dbReference>
<evidence type="ECO:0000313" key="18">
    <source>
        <dbReference type="EMBL" id="AKQ33352.1"/>
    </source>
</evidence>
<evidence type="ECO:0000256" key="11">
    <source>
        <dbReference type="ARBA" id="ARBA00023002"/>
    </source>
</evidence>
<evidence type="ECO:0000256" key="10">
    <source>
        <dbReference type="ARBA" id="ARBA00022982"/>
    </source>
</evidence>
<comment type="similarity">
    <text evidence="4 15">Belongs to the FAD-dependent oxidoreductase 2 family. FRD/SDH subfamily.</text>
</comment>
<dbReference type="Gene3D" id="4.10.80.40">
    <property type="entry name" value="succinate dehydrogenase protein domain"/>
    <property type="match status" value="1"/>
</dbReference>
<dbReference type="Gene3D" id="1.20.58.100">
    <property type="entry name" value="Fumarate reductase/succinate dehydrogenase flavoprotein-like, C-terminal domain"/>
    <property type="match status" value="1"/>
</dbReference>
<keyword evidence="15" id="KW-0816">Tricarboxylic acid cycle</keyword>
<dbReference type="InterPro" id="IPR014006">
    <property type="entry name" value="Succ_Dhase_FrdA_Gneg"/>
</dbReference>
<evidence type="ECO:0000256" key="5">
    <source>
        <dbReference type="ARBA" id="ARBA00012792"/>
    </source>
</evidence>
<dbReference type="SUPFAM" id="SSF46977">
    <property type="entry name" value="Succinate dehydrogenase/fumarate reductase flavoprotein C-terminal domain"/>
    <property type="match status" value="1"/>
</dbReference>
<accession>A0ABM5UTS6</accession>
<keyword evidence="7 15" id="KW-0813">Transport</keyword>
<dbReference type="InterPro" id="IPR027477">
    <property type="entry name" value="Succ_DH/fumarate_Rdtase_cat_sf"/>
</dbReference>
<keyword evidence="19" id="KW-1185">Reference proteome</keyword>
<evidence type="ECO:0000313" key="19">
    <source>
        <dbReference type="Proteomes" id="UP000063965"/>
    </source>
</evidence>
<reference evidence="18 19" key="1">
    <citation type="journal article" date="2015" name="Genome Biol. Evol.">
        <title>Distinctive Genome Reduction Rates Revealed by Genomic Analyses of Two Coxiella-Like Endosymbionts in Ticks.</title>
        <authorList>
            <person name="Gottlieb Y."/>
            <person name="Lalzar I."/>
            <person name="Klasson L."/>
        </authorList>
    </citation>
    <scope>NUCLEOTIDE SEQUENCE [LARGE SCALE GENOMIC DNA]</scope>
    <source>
        <strain evidence="18 19">CRt</strain>
    </source>
</reference>
<dbReference type="InterPro" id="IPR011281">
    <property type="entry name" value="Succ_DH_flav_su_fwd"/>
</dbReference>
<evidence type="ECO:0000256" key="9">
    <source>
        <dbReference type="ARBA" id="ARBA00022827"/>
    </source>
</evidence>
<evidence type="ECO:0000256" key="3">
    <source>
        <dbReference type="ARBA" id="ARBA00004894"/>
    </source>
</evidence>
<dbReference type="PROSITE" id="PS00504">
    <property type="entry name" value="FRD_SDH_FAD_BINDING"/>
    <property type="match status" value="1"/>
</dbReference>
<evidence type="ECO:0000256" key="12">
    <source>
        <dbReference type="ARBA" id="ARBA00023136"/>
    </source>
</evidence>
<keyword evidence="12 15" id="KW-0472">Membrane</keyword>
<evidence type="ECO:0000256" key="2">
    <source>
        <dbReference type="ARBA" id="ARBA00004515"/>
    </source>
</evidence>
<evidence type="ECO:0000259" key="17">
    <source>
        <dbReference type="Pfam" id="PF02910"/>
    </source>
</evidence>
<keyword evidence="9 15" id="KW-0274">FAD</keyword>
<feature type="domain" description="FAD-dependent oxidoreductase 2 FAD-binding" evidence="16">
    <location>
        <begin position="10"/>
        <end position="406"/>
    </location>
</feature>
<organism evidence="18 19">
    <name type="scientific">Candidatus Coxiella mudrowiae</name>
    <dbReference type="NCBI Taxonomy" id="2054173"/>
    <lineage>
        <taxon>Bacteria</taxon>
        <taxon>Pseudomonadati</taxon>
        <taxon>Pseudomonadota</taxon>
        <taxon>Gammaproteobacteria</taxon>
        <taxon>Legionellales</taxon>
        <taxon>Coxiellaceae</taxon>
        <taxon>Coxiella</taxon>
    </lineage>
</organism>
<evidence type="ECO:0000256" key="13">
    <source>
        <dbReference type="ARBA" id="ARBA00049220"/>
    </source>
</evidence>
<evidence type="ECO:0000256" key="14">
    <source>
        <dbReference type="NCBIfam" id="TIGR01816"/>
    </source>
</evidence>
<evidence type="ECO:0000259" key="16">
    <source>
        <dbReference type="Pfam" id="PF00890"/>
    </source>
</evidence>
<dbReference type="SUPFAM" id="SSF56425">
    <property type="entry name" value="Succinate dehydrogenase/fumarate reductase flavoprotein, catalytic domain"/>
    <property type="match status" value="1"/>
</dbReference>
<evidence type="ECO:0000256" key="6">
    <source>
        <dbReference type="ARBA" id="ARBA00019965"/>
    </source>
</evidence>
<dbReference type="InterPro" id="IPR036188">
    <property type="entry name" value="FAD/NAD-bd_sf"/>
</dbReference>
<evidence type="ECO:0000256" key="1">
    <source>
        <dbReference type="ARBA" id="ARBA00001974"/>
    </source>
</evidence>
<dbReference type="Pfam" id="PF00890">
    <property type="entry name" value="FAD_binding_2"/>
    <property type="match status" value="1"/>
</dbReference>
<dbReference type="SUPFAM" id="SSF51905">
    <property type="entry name" value="FAD/NAD(P)-binding domain"/>
    <property type="match status" value="1"/>
</dbReference>
<keyword evidence="15" id="KW-0997">Cell inner membrane</keyword>
<dbReference type="PANTHER" id="PTHR11632:SF51">
    <property type="entry name" value="SUCCINATE DEHYDROGENASE [UBIQUINONE] FLAVOPROTEIN SUBUNIT, MITOCHONDRIAL"/>
    <property type="match status" value="1"/>
</dbReference>
<comment type="catalytic activity">
    <reaction evidence="13 15">
        <text>a quinone + succinate = fumarate + a quinol</text>
        <dbReference type="Rhea" id="RHEA:40523"/>
        <dbReference type="ChEBI" id="CHEBI:24646"/>
        <dbReference type="ChEBI" id="CHEBI:29806"/>
        <dbReference type="ChEBI" id="CHEBI:30031"/>
        <dbReference type="ChEBI" id="CHEBI:132124"/>
        <dbReference type="EC" id="1.3.5.1"/>
    </reaction>
</comment>
<dbReference type="Proteomes" id="UP000063965">
    <property type="component" value="Chromosome"/>
</dbReference>
<dbReference type="Gene3D" id="3.50.50.60">
    <property type="entry name" value="FAD/NAD(P)-binding domain"/>
    <property type="match status" value="1"/>
</dbReference>
<evidence type="ECO:0000256" key="15">
    <source>
        <dbReference type="RuleBase" id="RU362051"/>
    </source>
</evidence>
<dbReference type="PIRSF" id="PIRSF000171">
    <property type="entry name" value="SDHA_APRA_LASPO"/>
    <property type="match status" value="1"/>
</dbReference>
<evidence type="ECO:0000256" key="8">
    <source>
        <dbReference type="ARBA" id="ARBA00022630"/>
    </source>
</evidence>
<name>A0ABM5UTS6_9COXI</name>
<dbReference type="NCBIfam" id="TIGR01812">
    <property type="entry name" value="sdhA_frdA_Gneg"/>
    <property type="match status" value="1"/>
</dbReference>
<comment type="cofactor">
    <cofactor evidence="1 15">
        <name>FAD</name>
        <dbReference type="ChEBI" id="CHEBI:57692"/>
    </cofactor>
</comment>
<dbReference type="InterPro" id="IPR030664">
    <property type="entry name" value="SdhA/FrdA/AprA"/>
</dbReference>
<dbReference type="InterPro" id="IPR003953">
    <property type="entry name" value="FAD-dep_OxRdtase_2_FAD-bd"/>
</dbReference>
<gene>
    <name evidence="18" type="primary">sdhA</name>
    <name evidence="18" type="ORF">CleRT_03980</name>
</gene>
<dbReference type="InterPro" id="IPR003952">
    <property type="entry name" value="FRD_SDH_FAD_BS"/>
</dbReference>
<dbReference type="PANTHER" id="PTHR11632">
    <property type="entry name" value="SUCCINATE DEHYDROGENASE 2 FLAVOPROTEIN SUBUNIT"/>
    <property type="match status" value="1"/>
</dbReference>
<sequence>MNSIQVKEYDALIVGAGGAGLRAALEMAQSREYKVAVVSKVFPTRSHTVSAQGGIAAALGNVVPDKPIWHMYDTVKGSDYLGDQDAIQYMCEQAPPSVYELEHYGLPFSRLDDGRVYQRAFGGHTRDFGKEMARRTCACVDRTGHAMLHTLYQKNVEAGTHFYNEWYGIDLVRGINGGIVGLIALNMATSDLVFFKSRATIFASGGAGRIYETTSNAYTNTGDGIGMALRAGLPVQDMEFWQFHPTGIYGVGCLITEGARGEGGYLINKDGERFMERYSPHLKDLDCRDVVSRSILQEVMSGNGVGPKKDHVLLKLDHLGGKVLRERLPGIIELSEKFANVDITKEPVPILPTCHYMMGGIPTTIHGQALTVDESGNDQVVEGMFAAGECACVSVHGANRLGTNSLLDLVVFGRAIGLYLQEVLKTELKHRAENPDDIDSTLARLKRWEKSDNTENPVTIRQEMAKAMSEDFGVFRDEKQMEQGLKRLEKLQERLQRAKLMDTSRRFNNARVEALELDNLIEVACATAVCAKQRTESRGAHSRYDYKERDDVNWLKHTVYFQDGRIDYRPVNMKPKEMEPFLPKVRD</sequence>
<dbReference type="NCBIfam" id="TIGR01816">
    <property type="entry name" value="sdhA_forward"/>
    <property type="match status" value="1"/>
</dbReference>
<keyword evidence="11 15" id="KW-0560">Oxidoreductase</keyword>
<comment type="pathway">
    <text evidence="3 15">Carbohydrate metabolism; tricarboxylic acid cycle; fumarate from succinate (bacterial route): step 1/1.</text>
</comment>
<dbReference type="Pfam" id="PF02910">
    <property type="entry name" value="Succ_DH_flav_C"/>
    <property type="match status" value="1"/>
</dbReference>
<dbReference type="InterPro" id="IPR015939">
    <property type="entry name" value="Fum_Rdtase/Succ_DH_flav-like_C"/>
</dbReference>
<feature type="domain" description="Fumarate reductase/succinate dehydrogenase flavoprotein-like C-terminal" evidence="17">
    <location>
        <begin position="461"/>
        <end position="580"/>
    </location>
</feature>
<dbReference type="EC" id="1.3.5.1" evidence="5 15"/>
<evidence type="ECO:0000256" key="4">
    <source>
        <dbReference type="ARBA" id="ARBA00008040"/>
    </source>
</evidence>
<keyword evidence="15" id="KW-1003">Cell membrane</keyword>
<proteinExistence type="inferred from homology"/>
<dbReference type="Gene3D" id="3.90.700.10">
    <property type="entry name" value="Succinate dehydrogenase/fumarate reductase flavoprotein, catalytic domain"/>
    <property type="match status" value="1"/>
</dbReference>
<keyword evidence="10 15" id="KW-0249">Electron transport</keyword>